<dbReference type="PANTHER" id="PTHR12394">
    <property type="entry name" value="ZYGIN"/>
    <property type="match status" value="1"/>
</dbReference>
<dbReference type="GO" id="GO:0030424">
    <property type="term" value="C:axon"/>
    <property type="evidence" value="ECO:0007669"/>
    <property type="project" value="TreeGrafter"/>
</dbReference>
<evidence type="ECO:0000256" key="4">
    <source>
        <dbReference type="SAM" id="MobiDB-lite"/>
    </source>
</evidence>
<protein>
    <submittedName>
        <fullName evidence="5">Uncharacterized protein</fullName>
    </submittedName>
</protein>
<reference evidence="5" key="1">
    <citation type="submission" date="2020-11" db="EMBL/GenBank/DDBJ databases">
        <authorList>
            <person name="Tran Van P."/>
        </authorList>
    </citation>
    <scope>NUCLEOTIDE SEQUENCE</scope>
</reference>
<dbReference type="EMBL" id="OC857457">
    <property type="protein sequence ID" value="CAD7625207.1"/>
    <property type="molecule type" value="Genomic_DNA"/>
</dbReference>
<dbReference type="OrthoDB" id="7959977at2759"/>
<dbReference type="AlphaFoldDB" id="A0A7R9KNE8"/>
<name>A0A7R9KNE8_9ACAR</name>
<dbReference type="Proteomes" id="UP000759131">
    <property type="component" value="Unassembled WGS sequence"/>
</dbReference>
<evidence type="ECO:0000313" key="5">
    <source>
        <dbReference type="EMBL" id="CAD7625207.1"/>
    </source>
</evidence>
<accession>A0A7R9KNE8</accession>
<feature type="region of interest" description="Disordered" evidence="4">
    <location>
        <begin position="233"/>
        <end position="260"/>
    </location>
</feature>
<dbReference type="GO" id="GO:0005737">
    <property type="term" value="C:cytoplasm"/>
    <property type="evidence" value="ECO:0007669"/>
    <property type="project" value="TreeGrafter"/>
</dbReference>
<evidence type="ECO:0000313" key="6">
    <source>
        <dbReference type="Proteomes" id="UP000759131"/>
    </source>
</evidence>
<sequence>MDSLRLNPNIRTLMQFWGEDMECKEYITDNRNGGPENTDPLVAFKTLIWSAIIAPIIANALMPESMGSALVADCAFRCDLWTRTISSSKARRIVREVRPIGRMRCRQLVLRANSGGMYRWFRICVGRTQTAVSYGSGNRTLTGNYGNILPVDWSKTYARSLHLPALNINASQMRATNAANNNPNADLFDPTCDEEELANKLDMHSLILASLQQEPIFTAEQVLEEIDEIMMNESESTSSGCTVSDTASTDKSPTSGGKAADDKHSIAALLYEKKLKTYSSVQLNELYVELERTIQHNSGTLINELAPRDEFEMELKNTFISLLLSVQNKRRQHTSTANGAALWSAIIQYNTGRGQPIVATLQILIKILRAINEDSPTVPTLLTDYLLKWSAPDPTGPTSDSSEHPSVVNNFMCNNYDCDLIQCKSSQEGTFFNGFRRTHSSRCRNQAALEIQQFMRQSKNKLQRQHALAPDERIATQEVLTIRAQTQQSIN</sequence>
<gene>
    <name evidence="5" type="ORF">OSB1V03_LOCUS5642</name>
</gene>
<evidence type="ECO:0000256" key="3">
    <source>
        <dbReference type="ARBA" id="ARBA00023054"/>
    </source>
</evidence>
<evidence type="ECO:0000256" key="1">
    <source>
        <dbReference type="ARBA" id="ARBA00006788"/>
    </source>
</evidence>
<proteinExistence type="inferred from homology"/>
<dbReference type="Pfam" id="PF07763">
    <property type="entry name" value="FEZ"/>
    <property type="match status" value="1"/>
</dbReference>
<keyword evidence="3" id="KW-0175">Coiled coil</keyword>
<comment type="similarity">
    <text evidence="1">Belongs to the zygin family.</text>
</comment>
<feature type="compositionally biased region" description="Polar residues" evidence="4">
    <location>
        <begin position="233"/>
        <end position="255"/>
    </location>
</feature>
<keyword evidence="6" id="KW-1185">Reference proteome</keyword>
<organism evidence="5">
    <name type="scientific">Medioppia subpectinata</name>
    <dbReference type="NCBI Taxonomy" id="1979941"/>
    <lineage>
        <taxon>Eukaryota</taxon>
        <taxon>Metazoa</taxon>
        <taxon>Ecdysozoa</taxon>
        <taxon>Arthropoda</taxon>
        <taxon>Chelicerata</taxon>
        <taxon>Arachnida</taxon>
        <taxon>Acari</taxon>
        <taxon>Acariformes</taxon>
        <taxon>Sarcoptiformes</taxon>
        <taxon>Oribatida</taxon>
        <taxon>Brachypylina</taxon>
        <taxon>Oppioidea</taxon>
        <taxon>Oppiidae</taxon>
        <taxon>Medioppia</taxon>
    </lineage>
</organism>
<evidence type="ECO:0000256" key="2">
    <source>
        <dbReference type="ARBA" id="ARBA00022553"/>
    </source>
</evidence>
<keyword evidence="2" id="KW-0597">Phosphoprotein</keyword>
<dbReference type="EMBL" id="CAJPIZ010002882">
    <property type="protein sequence ID" value="CAG2105637.1"/>
    <property type="molecule type" value="Genomic_DNA"/>
</dbReference>
<dbReference type="InterPro" id="IPR011680">
    <property type="entry name" value="FEZ"/>
</dbReference>
<dbReference type="PANTHER" id="PTHR12394:SF12">
    <property type="entry name" value="LD08195P"/>
    <property type="match status" value="1"/>
</dbReference>